<dbReference type="GO" id="GO:0045892">
    <property type="term" value="P:negative regulation of DNA-templated transcription"/>
    <property type="evidence" value="ECO:0007669"/>
    <property type="project" value="UniProtKB-ARBA"/>
</dbReference>
<protein>
    <submittedName>
        <fullName evidence="6">AcrR family transcriptional regulator</fullName>
    </submittedName>
</protein>
<dbReference type="Gene3D" id="1.10.357.10">
    <property type="entry name" value="Tetracycline Repressor, domain 2"/>
    <property type="match status" value="1"/>
</dbReference>
<dbReference type="PANTHER" id="PTHR43479:SF22">
    <property type="entry name" value="TRANSCRIPTIONAL REGULATOR, TETR FAMILY"/>
    <property type="match status" value="1"/>
</dbReference>
<dbReference type="InterPro" id="IPR023772">
    <property type="entry name" value="DNA-bd_HTH_TetR-type_CS"/>
</dbReference>
<dbReference type="AlphaFoldDB" id="A0A840PSM6"/>
<name>A0A840PSM6_URETH</name>
<accession>A0A840PSM6</accession>
<keyword evidence="7" id="KW-1185">Reference proteome</keyword>
<gene>
    <name evidence="6" type="ORF">HNR36_001253</name>
</gene>
<dbReference type="InterPro" id="IPR009057">
    <property type="entry name" value="Homeodomain-like_sf"/>
</dbReference>
<keyword evidence="1" id="KW-0805">Transcription regulation</keyword>
<organism evidence="6 7">
    <name type="scientific">Ureibacillus thermosphaericus</name>
    <dbReference type="NCBI Taxonomy" id="51173"/>
    <lineage>
        <taxon>Bacteria</taxon>
        <taxon>Bacillati</taxon>
        <taxon>Bacillota</taxon>
        <taxon>Bacilli</taxon>
        <taxon>Bacillales</taxon>
        <taxon>Caryophanaceae</taxon>
        <taxon>Ureibacillus</taxon>
    </lineage>
</organism>
<dbReference type="InterPro" id="IPR050624">
    <property type="entry name" value="HTH-type_Tx_Regulator"/>
</dbReference>
<dbReference type="PROSITE" id="PS50977">
    <property type="entry name" value="HTH_TETR_2"/>
    <property type="match status" value="1"/>
</dbReference>
<evidence type="ECO:0000256" key="4">
    <source>
        <dbReference type="PROSITE-ProRule" id="PRU00335"/>
    </source>
</evidence>
<keyword evidence="2 4" id="KW-0238">DNA-binding</keyword>
<dbReference type="InterPro" id="IPR001647">
    <property type="entry name" value="HTH_TetR"/>
</dbReference>
<dbReference type="EMBL" id="JACHGZ010000011">
    <property type="protein sequence ID" value="MBB5148867.1"/>
    <property type="molecule type" value="Genomic_DNA"/>
</dbReference>
<evidence type="ECO:0000256" key="2">
    <source>
        <dbReference type="ARBA" id="ARBA00023125"/>
    </source>
</evidence>
<evidence type="ECO:0000313" key="6">
    <source>
        <dbReference type="EMBL" id="MBB5148867.1"/>
    </source>
</evidence>
<comment type="caution">
    <text evidence="6">The sequence shown here is derived from an EMBL/GenBank/DDBJ whole genome shotgun (WGS) entry which is preliminary data.</text>
</comment>
<evidence type="ECO:0000259" key="5">
    <source>
        <dbReference type="PROSITE" id="PS50977"/>
    </source>
</evidence>
<dbReference type="PRINTS" id="PR00455">
    <property type="entry name" value="HTHTETR"/>
</dbReference>
<dbReference type="PANTHER" id="PTHR43479">
    <property type="entry name" value="ACREF/ENVCD OPERON REPRESSOR-RELATED"/>
    <property type="match status" value="1"/>
</dbReference>
<sequence>MNKRKRQIIQAARELFIKKGFNNTSIMDIIEAANISKGTFYNHFTSKNECLIAILEESREELVNARYQIASNKDTSDINLLINQIAMGFHLSRKQNFNEIFSTTFDSNDKDIKEIIEKHMVIEIDWLANRFVDIYGEKIRPISYECAIHTFAIIVFSLHFIHIATGVKVAPESIIKTALNRVIATIPNILETGDVVFNEEIVHALKSKVNSKKLSKDFIVKQLEGFVNQLTKNDSEKGVELANYLLDELKKPEEKLYVLEALISSFNSAFNNTSHQKEAKEISNAIWNYLNSKKPTSRN</sequence>
<feature type="domain" description="HTH tetR-type" evidence="5">
    <location>
        <begin position="2"/>
        <end position="62"/>
    </location>
</feature>
<dbReference type="Pfam" id="PF00440">
    <property type="entry name" value="TetR_N"/>
    <property type="match status" value="1"/>
</dbReference>
<feature type="DNA-binding region" description="H-T-H motif" evidence="4">
    <location>
        <begin position="25"/>
        <end position="44"/>
    </location>
</feature>
<dbReference type="PROSITE" id="PS01081">
    <property type="entry name" value="HTH_TETR_1"/>
    <property type="match status" value="1"/>
</dbReference>
<keyword evidence="3" id="KW-0804">Transcription</keyword>
<proteinExistence type="predicted"/>
<dbReference type="Proteomes" id="UP000557217">
    <property type="component" value="Unassembled WGS sequence"/>
</dbReference>
<dbReference type="RefSeq" id="WP_168412253.1">
    <property type="nucleotide sequence ID" value="NZ_JAAXPW010000012.1"/>
</dbReference>
<evidence type="ECO:0000256" key="1">
    <source>
        <dbReference type="ARBA" id="ARBA00023015"/>
    </source>
</evidence>
<evidence type="ECO:0000313" key="7">
    <source>
        <dbReference type="Proteomes" id="UP000557217"/>
    </source>
</evidence>
<dbReference type="FunFam" id="1.10.10.60:FF:000141">
    <property type="entry name" value="TetR family transcriptional regulator"/>
    <property type="match status" value="1"/>
</dbReference>
<reference evidence="6 7" key="1">
    <citation type="submission" date="2020-08" db="EMBL/GenBank/DDBJ databases">
        <title>Genomic Encyclopedia of Type Strains, Phase IV (KMG-IV): sequencing the most valuable type-strain genomes for metagenomic binning, comparative biology and taxonomic classification.</title>
        <authorList>
            <person name="Goeker M."/>
        </authorList>
    </citation>
    <scope>NUCLEOTIDE SEQUENCE [LARGE SCALE GENOMIC DNA]</scope>
    <source>
        <strain evidence="6 7">DSM 10633</strain>
    </source>
</reference>
<evidence type="ECO:0000256" key="3">
    <source>
        <dbReference type="ARBA" id="ARBA00023163"/>
    </source>
</evidence>
<dbReference type="GO" id="GO:0003677">
    <property type="term" value="F:DNA binding"/>
    <property type="evidence" value="ECO:0007669"/>
    <property type="project" value="UniProtKB-UniRule"/>
</dbReference>
<dbReference type="SUPFAM" id="SSF46689">
    <property type="entry name" value="Homeodomain-like"/>
    <property type="match status" value="1"/>
</dbReference>